<dbReference type="SUPFAM" id="SSF53098">
    <property type="entry name" value="Ribonuclease H-like"/>
    <property type="match status" value="1"/>
</dbReference>
<evidence type="ECO:0000313" key="4">
    <source>
        <dbReference type="Proteomes" id="UP000789901"/>
    </source>
</evidence>
<dbReference type="PROSITE" id="PS50994">
    <property type="entry name" value="INTEGRASE"/>
    <property type="match status" value="1"/>
</dbReference>
<organism evidence="3 4">
    <name type="scientific">Gigaspora margarita</name>
    <dbReference type="NCBI Taxonomy" id="4874"/>
    <lineage>
        <taxon>Eukaryota</taxon>
        <taxon>Fungi</taxon>
        <taxon>Fungi incertae sedis</taxon>
        <taxon>Mucoromycota</taxon>
        <taxon>Glomeromycotina</taxon>
        <taxon>Glomeromycetes</taxon>
        <taxon>Diversisporales</taxon>
        <taxon>Gigasporaceae</taxon>
        <taxon>Gigaspora</taxon>
    </lineage>
</organism>
<dbReference type="Gene3D" id="3.30.420.10">
    <property type="entry name" value="Ribonuclease H-like superfamily/Ribonuclease H"/>
    <property type="match status" value="2"/>
</dbReference>
<dbReference type="InterPro" id="IPR012337">
    <property type="entry name" value="RNaseH-like_sf"/>
</dbReference>
<reference evidence="3 4" key="1">
    <citation type="submission" date="2021-06" db="EMBL/GenBank/DDBJ databases">
        <authorList>
            <person name="Kallberg Y."/>
            <person name="Tangrot J."/>
            <person name="Rosling A."/>
        </authorList>
    </citation>
    <scope>NUCLEOTIDE SEQUENCE [LARGE SCALE GENOMIC DNA]</scope>
    <source>
        <strain evidence="3 4">120-4 pot B 10/14</strain>
    </source>
</reference>
<dbReference type="PANTHER" id="PTHR47266">
    <property type="entry name" value="ENDONUCLEASE-RELATED"/>
    <property type="match status" value="1"/>
</dbReference>
<dbReference type="Proteomes" id="UP000789901">
    <property type="component" value="Unassembled WGS sequence"/>
</dbReference>
<dbReference type="InterPro" id="IPR036397">
    <property type="entry name" value="RNaseH_sf"/>
</dbReference>
<comment type="caution">
    <text evidence="3">The sequence shown here is derived from an EMBL/GenBank/DDBJ whole genome shotgun (WGS) entry which is preliminary data.</text>
</comment>
<feature type="domain" description="Integrase catalytic" evidence="2">
    <location>
        <begin position="4"/>
        <end position="208"/>
    </location>
</feature>
<sequence length="245" mass="28706">MGNTNKSPIIEIRNDYVKIISEIETLEYLVYNLEKELEILIALDEINELETERRTQVEDLIKANEKIFAEGAPKHHEKLHLLKVDALFDRVGIDIIGPFKHITENRNHYIIVATEYLTKWSKACAISDITAFIVAHFIYEDLISTVYHPQTNGLTERFNKTLCSMLTKLVDDYKSTWDTLLPLALFAYHMLQNHTTKLDPFYLIYGQETTTQEKQKGYYDRNIKTIKFKIEDQVLMYESVKENVH</sequence>
<evidence type="ECO:0000259" key="2">
    <source>
        <dbReference type="PROSITE" id="PS50994"/>
    </source>
</evidence>
<dbReference type="EMBL" id="CAJVQB010028437">
    <property type="protein sequence ID" value="CAG8812376.1"/>
    <property type="molecule type" value="Genomic_DNA"/>
</dbReference>
<gene>
    <name evidence="3" type="ORF">GMARGA_LOCUS25552</name>
</gene>
<feature type="non-terminal residue" evidence="3">
    <location>
        <position position="245"/>
    </location>
</feature>
<dbReference type="InterPro" id="IPR052160">
    <property type="entry name" value="Gypsy_RT_Integrase-like"/>
</dbReference>
<name>A0ABN7W1R4_GIGMA</name>
<evidence type="ECO:0000256" key="1">
    <source>
        <dbReference type="SAM" id="Coils"/>
    </source>
</evidence>
<protein>
    <submittedName>
        <fullName evidence="3">70_t:CDS:1</fullName>
    </submittedName>
</protein>
<proteinExistence type="predicted"/>
<feature type="coiled-coil region" evidence="1">
    <location>
        <begin position="32"/>
        <end position="66"/>
    </location>
</feature>
<accession>A0ABN7W1R4</accession>
<keyword evidence="4" id="KW-1185">Reference proteome</keyword>
<dbReference type="InterPro" id="IPR001584">
    <property type="entry name" value="Integrase_cat-core"/>
</dbReference>
<evidence type="ECO:0000313" key="3">
    <source>
        <dbReference type="EMBL" id="CAG8812376.1"/>
    </source>
</evidence>
<keyword evidence="1" id="KW-0175">Coiled coil</keyword>